<feature type="compositionally biased region" description="Basic residues" evidence="1">
    <location>
        <begin position="144"/>
        <end position="158"/>
    </location>
</feature>
<evidence type="ECO:0000259" key="2">
    <source>
        <dbReference type="PROSITE" id="PS50126"/>
    </source>
</evidence>
<dbReference type="AlphaFoldDB" id="A0A7J7IUW2"/>
<feature type="region of interest" description="Disordered" evidence="1">
    <location>
        <begin position="406"/>
        <end position="443"/>
    </location>
</feature>
<dbReference type="InterPro" id="IPR049621">
    <property type="entry name" value="S1_DHX8_helicase"/>
</dbReference>
<reference evidence="3" key="1">
    <citation type="submission" date="2020-06" db="EMBL/GenBank/DDBJ databases">
        <title>Draft genome of Bugula neritina, a colonial animal packing powerful symbionts and potential medicines.</title>
        <authorList>
            <person name="Rayko M."/>
        </authorList>
    </citation>
    <scope>NUCLEOTIDE SEQUENCE [LARGE SCALE GENOMIC DNA]</scope>
    <source>
        <strain evidence="3">Kwan_BN1</strain>
    </source>
</reference>
<dbReference type="PROSITE" id="PS50126">
    <property type="entry name" value="S1"/>
    <property type="match status" value="1"/>
</dbReference>
<dbReference type="CDD" id="cd05684">
    <property type="entry name" value="S1_DHX8_helicase"/>
    <property type="match status" value="1"/>
</dbReference>
<comment type="caution">
    <text evidence="3">The sequence shown here is derived from an EMBL/GenBank/DDBJ whole genome shotgun (WGS) entry which is preliminary data.</text>
</comment>
<dbReference type="InterPro" id="IPR049588">
    <property type="entry name" value="DHX8_GH2-like"/>
</dbReference>
<dbReference type="PANTHER" id="PTHR15838:SF1">
    <property type="entry name" value="ZINC FINGER CCHC DOMAIN-CONTAINING PROTEIN 17"/>
    <property type="match status" value="1"/>
</dbReference>
<sequence>MDELEKLEYLSLVSKVCTELDNHLGLNDKDLAEFIIDLAKTNDTFDSFKKALAENDADFSDALIGSLLRLIQRMSSARKEDKLKVEDKGLKKALCPALAIPDDPSVRHMLDDELKSDSDKNDDEDSDAKVAGDMLGELETLMKQPHKSHKKSRSRSREKKLNKDDSHRSKHRRRSRSRSGDKNHRNRSRSRDRSRRQRDRSHSVDRNHRRDRSRDSSRKSRHHRRSRSRSRGYEKSRSHQRRSRSRDNGRRGEIGMDPEPVVGKIYKGQVMSTMKFGCFVKLSGVLGKKCEGLVHISQISREGRVNEVTDVVSRNQSVHVKVISFTNQKIGLSMKDVDQKTGEDLNPAQTKRLRTGGEVGTVGEIRNPDRPTVSSLVPQAPDLEQMDKKGRKRRANSQERWELQQLRAAGAIDQSELPEYDDETGNLEQEDSGDEDVEIELVEEEPAFLKGYGRWG</sequence>
<dbReference type="InterPro" id="IPR003029">
    <property type="entry name" value="S1_domain"/>
</dbReference>
<dbReference type="PANTHER" id="PTHR15838">
    <property type="entry name" value="NUCLEOLAR PROTEIN OF 40 KDA"/>
    <property type="match status" value="1"/>
</dbReference>
<dbReference type="Pfam" id="PF00575">
    <property type="entry name" value="S1"/>
    <property type="match status" value="1"/>
</dbReference>
<dbReference type="InterPro" id="IPR012340">
    <property type="entry name" value="NA-bd_OB-fold"/>
</dbReference>
<evidence type="ECO:0000313" key="3">
    <source>
        <dbReference type="EMBL" id="KAF6017630.1"/>
    </source>
</evidence>
<dbReference type="OrthoDB" id="10253254at2759"/>
<feature type="region of interest" description="Disordered" evidence="1">
    <location>
        <begin position="102"/>
        <end position="260"/>
    </location>
</feature>
<dbReference type="Gene3D" id="2.40.50.140">
    <property type="entry name" value="Nucleic acid-binding proteins"/>
    <property type="match status" value="1"/>
</dbReference>
<feature type="compositionally biased region" description="Basic and acidic residues" evidence="1">
    <location>
        <begin position="104"/>
        <end position="119"/>
    </location>
</feature>
<evidence type="ECO:0000313" key="4">
    <source>
        <dbReference type="Proteomes" id="UP000593567"/>
    </source>
</evidence>
<proteinExistence type="predicted"/>
<dbReference type="GO" id="GO:0003723">
    <property type="term" value="F:RNA binding"/>
    <property type="evidence" value="ECO:0007669"/>
    <property type="project" value="TreeGrafter"/>
</dbReference>
<organism evidence="3 4">
    <name type="scientific">Bugula neritina</name>
    <name type="common">Brown bryozoan</name>
    <name type="synonym">Sertularia neritina</name>
    <dbReference type="NCBI Taxonomy" id="10212"/>
    <lineage>
        <taxon>Eukaryota</taxon>
        <taxon>Metazoa</taxon>
        <taxon>Spiralia</taxon>
        <taxon>Lophotrochozoa</taxon>
        <taxon>Bryozoa</taxon>
        <taxon>Gymnolaemata</taxon>
        <taxon>Cheilostomatida</taxon>
        <taxon>Flustrina</taxon>
        <taxon>Buguloidea</taxon>
        <taxon>Bugulidae</taxon>
        <taxon>Bugula</taxon>
    </lineage>
</organism>
<feature type="compositionally biased region" description="Basic residues" evidence="1">
    <location>
        <begin position="168"/>
        <end position="177"/>
    </location>
</feature>
<protein>
    <submittedName>
        <fullName evidence="3">DHX8</fullName>
    </submittedName>
</protein>
<gene>
    <name evidence="3" type="ORF">EB796_024056</name>
</gene>
<name>A0A7J7IUW2_BUGNE</name>
<evidence type="ECO:0000256" key="1">
    <source>
        <dbReference type="SAM" id="MobiDB-lite"/>
    </source>
</evidence>
<feature type="compositionally biased region" description="Basic and acidic residues" evidence="1">
    <location>
        <begin position="200"/>
        <end position="218"/>
    </location>
</feature>
<dbReference type="SMART" id="SM00316">
    <property type="entry name" value="S1"/>
    <property type="match status" value="1"/>
</dbReference>
<dbReference type="CDD" id="cd21691">
    <property type="entry name" value="GH2-like_DHX8"/>
    <property type="match status" value="1"/>
</dbReference>
<dbReference type="FunFam" id="2.40.50.140:FF:000061">
    <property type="entry name" value="ATP-dependent RNA helicase DHX8"/>
    <property type="match status" value="1"/>
</dbReference>
<feature type="compositionally biased region" description="Acidic residues" evidence="1">
    <location>
        <begin position="416"/>
        <end position="443"/>
    </location>
</feature>
<dbReference type="GO" id="GO:0043489">
    <property type="term" value="P:RNA stabilization"/>
    <property type="evidence" value="ECO:0007669"/>
    <property type="project" value="TreeGrafter"/>
</dbReference>
<dbReference type="SUPFAM" id="SSF50249">
    <property type="entry name" value="Nucleic acid-binding proteins"/>
    <property type="match status" value="1"/>
</dbReference>
<keyword evidence="4" id="KW-1185">Reference proteome</keyword>
<feature type="compositionally biased region" description="Basic and acidic residues" evidence="1">
    <location>
        <begin position="245"/>
        <end position="254"/>
    </location>
</feature>
<dbReference type="EMBL" id="VXIV02003373">
    <property type="protein sequence ID" value="KAF6017630.1"/>
    <property type="molecule type" value="Genomic_DNA"/>
</dbReference>
<feature type="domain" description="S1 motif" evidence="2">
    <location>
        <begin position="263"/>
        <end position="335"/>
    </location>
</feature>
<feature type="compositionally biased region" description="Basic residues" evidence="1">
    <location>
        <begin position="184"/>
        <end position="199"/>
    </location>
</feature>
<dbReference type="Proteomes" id="UP000593567">
    <property type="component" value="Unassembled WGS sequence"/>
</dbReference>
<feature type="compositionally biased region" description="Basic residues" evidence="1">
    <location>
        <begin position="219"/>
        <end position="230"/>
    </location>
</feature>
<accession>A0A7J7IUW2</accession>